<name>A0AAD3T2E2_NEPGR</name>
<dbReference type="Proteomes" id="UP001279734">
    <property type="component" value="Unassembled WGS sequence"/>
</dbReference>
<protein>
    <submittedName>
        <fullName evidence="1">Uncharacterized protein</fullName>
    </submittedName>
</protein>
<sequence length="108" mass="12027">MVDDPLLGAFDPRYGGFFVSPMARGSINVGDSAIALWDHFCECFCSWRVVVVCAMTFGRLSDWLYRAGFASAFGFAFNLPRVDLLLLSNAAYELLSICRGVGLYFYEV</sequence>
<dbReference type="EMBL" id="BSYO01000023">
    <property type="protein sequence ID" value="GMH21354.1"/>
    <property type="molecule type" value="Genomic_DNA"/>
</dbReference>
<evidence type="ECO:0000313" key="2">
    <source>
        <dbReference type="Proteomes" id="UP001279734"/>
    </source>
</evidence>
<proteinExistence type="predicted"/>
<reference evidence="1" key="1">
    <citation type="submission" date="2023-05" db="EMBL/GenBank/DDBJ databases">
        <title>Nepenthes gracilis genome sequencing.</title>
        <authorList>
            <person name="Fukushima K."/>
        </authorList>
    </citation>
    <scope>NUCLEOTIDE SEQUENCE</scope>
    <source>
        <strain evidence="1">SING2019-196</strain>
    </source>
</reference>
<organism evidence="1 2">
    <name type="scientific">Nepenthes gracilis</name>
    <name type="common">Slender pitcher plant</name>
    <dbReference type="NCBI Taxonomy" id="150966"/>
    <lineage>
        <taxon>Eukaryota</taxon>
        <taxon>Viridiplantae</taxon>
        <taxon>Streptophyta</taxon>
        <taxon>Embryophyta</taxon>
        <taxon>Tracheophyta</taxon>
        <taxon>Spermatophyta</taxon>
        <taxon>Magnoliopsida</taxon>
        <taxon>eudicotyledons</taxon>
        <taxon>Gunneridae</taxon>
        <taxon>Pentapetalae</taxon>
        <taxon>Caryophyllales</taxon>
        <taxon>Nepenthaceae</taxon>
        <taxon>Nepenthes</taxon>
    </lineage>
</organism>
<dbReference type="AlphaFoldDB" id="A0AAD3T2E2"/>
<comment type="caution">
    <text evidence="1">The sequence shown here is derived from an EMBL/GenBank/DDBJ whole genome shotgun (WGS) entry which is preliminary data.</text>
</comment>
<gene>
    <name evidence="1" type="ORF">Nepgr_023196</name>
</gene>
<evidence type="ECO:0000313" key="1">
    <source>
        <dbReference type="EMBL" id="GMH21354.1"/>
    </source>
</evidence>
<keyword evidence="2" id="KW-1185">Reference proteome</keyword>
<accession>A0AAD3T2E2</accession>